<keyword evidence="1" id="KW-0175">Coiled coil</keyword>
<gene>
    <name evidence="2" type="ORF">BO94DRAFT_550656</name>
</gene>
<accession>A0A317VB95</accession>
<evidence type="ECO:0000256" key="1">
    <source>
        <dbReference type="SAM" id="Coils"/>
    </source>
</evidence>
<dbReference type="OrthoDB" id="4225570at2759"/>
<protein>
    <submittedName>
        <fullName evidence="2">Uncharacterized protein</fullName>
    </submittedName>
</protein>
<dbReference type="RefSeq" id="XP_025462638.1">
    <property type="nucleotide sequence ID" value="XM_025613502.1"/>
</dbReference>
<name>A0A317VB95_9EURO</name>
<evidence type="ECO:0000313" key="3">
    <source>
        <dbReference type="Proteomes" id="UP000246702"/>
    </source>
</evidence>
<feature type="coiled-coil region" evidence="1">
    <location>
        <begin position="18"/>
        <end position="116"/>
    </location>
</feature>
<sequence>MEKPTRPWDPNAPSLLWAHEIRRENIQLVNQLDNTRADLATATDTIDGLKQKIDELTQRLHDENNVIHNSLQQLEARFDTMLGSMRERIECLESENRRLRTRLDITEQECSKQAREQYRMEEDIRTRILDEVRTSLERIPGVLKMHVPRAGQTSPGSDVLVPDSMPMDSAPVANPDVLRTLSDTTWGSYTQVEASLASVVNKGYTEELSLDLDTVMKQGGRSLAEYLSAAEGMTPRLHLQNAEEEILGAFVRGLDDLDVQILIEKEMSRVGWTWSAMRAILQAAIRVREAPIKVDKTADRGVKQNNVDHVKSKQRKTRRFIPIVPADEEDDLFVMEMFRH</sequence>
<keyword evidence="3" id="KW-1185">Reference proteome</keyword>
<organism evidence="2 3">
    <name type="scientific">Aspergillus sclerotioniger CBS 115572</name>
    <dbReference type="NCBI Taxonomy" id="1450535"/>
    <lineage>
        <taxon>Eukaryota</taxon>
        <taxon>Fungi</taxon>
        <taxon>Dikarya</taxon>
        <taxon>Ascomycota</taxon>
        <taxon>Pezizomycotina</taxon>
        <taxon>Eurotiomycetes</taxon>
        <taxon>Eurotiomycetidae</taxon>
        <taxon>Eurotiales</taxon>
        <taxon>Aspergillaceae</taxon>
        <taxon>Aspergillus</taxon>
        <taxon>Aspergillus subgen. Circumdati</taxon>
    </lineage>
</organism>
<proteinExistence type="predicted"/>
<dbReference type="Gene3D" id="1.20.58.60">
    <property type="match status" value="1"/>
</dbReference>
<dbReference type="SUPFAM" id="SSF46966">
    <property type="entry name" value="Spectrin repeat"/>
    <property type="match status" value="1"/>
</dbReference>
<dbReference type="GeneID" id="37115645"/>
<dbReference type="AlphaFoldDB" id="A0A317VB95"/>
<comment type="caution">
    <text evidence="2">The sequence shown here is derived from an EMBL/GenBank/DDBJ whole genome shotgun (WGS) entry which is preliminary data.</text>
</comment>
<evidence type="ECO:0000313" key="2">
    <source>
        <dbReference type="EMBL" id="PWY70347.1"/>
    </source>
</evidence>
<dbReference type="EMBL" id="MSFK01000039">
    <property type="protein sequence ID" value="PWY70347.1"/>
    <property type="molecule type" value="Genomic_DNA"/>
</dbReference>
<dbReference type="Proteomes" id="UP000246702">
    <property type="component" value="Unassembled WGS sequence"/>
</dbReference>
<reference evidence="2 3" key="1">
    <citation type="submission" date="2016-12" db="EMBL/GenBank/DDBJ databases">
        <title>The genomes of Aspergillus section Nigri reveals drivers in fungal speciation.</title>
        <authorList>
            <consortium name="DOE Joint Genome Institute"/>
            <person name="Vesth T.C."/>
            <person name="Nybo J."/>
            <person name="Theobald S."/>
            <person name="Brandl J."/>
            <person name="Frisvad J.C."/>
            <person name="Nielsen K.F."/>
            <person name="Lyhne E.K."/>
            <person name="Kogle M.E."/>
            <person name="Kuo A."/>
            <person name="Riley R."/>
            <person name="Clum A."/>
            <person name="Nolan M."/>
            <person name="Lipzen A."/>
            <person name="Salamov A."/>
            <person name="Henrissat B."/>
            <person name="Wiebenga A."/>
            <person name="De Vries R.P."/>
            <person name="Grigoriev I.V."/>
            <person name="Mortensen U.H."/>
            <person name="Andersen M.R."/>
            <person name="Baker S.E."/>
        </authorList>
    </citation>
    <scope>NUCLEOTIDE SEQUENCE [LARGE SCALE GENOMIC DNA]</scope>
    <source>
        <strain evidence="2 3">CBS 115572</strain>
    </source>
</reference>